<dbReference type="PANTHER" id="PTHR34191:SF23">
    <property type="entry name" value="ABA-INDUCIBLE PROTEIN-LIKE"/>
    <property type="match status" value="1"/>
</dbReference>
<protein>
    <submittedName>
        <fullName evidence="2">Uncharacterized protein</fullName>
    </submittedName>
</protein>
<dbReference type="InterPro" id="IPR036423">
    <property type="entry name" value="SOD-like_Cu/Zn_dom_sf"/>
</dbReference>
<dbReference type="EMBL" id="SDRB02011422">
    <property type="protein sequence ID" value="THG01407.1"/>
    <property type="molecule type" value="Genomic_DNA"/>
</dbReference>
<dbReference type="GO" id="GO:0006801">
    <property type="term" value="P:superoxide metabolic process"/>
    <property type="evidence" value="ECO:0007669"/>
    <property type="project" value="InterPro"/>
</dbReference>
<evidence type="ECO:0000313" key="3">
    <source>
        <dbReference type="Proteomes" id="UP000306102"/>
    </source>
</evidence>
<name>A0A4V3WKM7_CAMSN</name>
<feature type="compositionally biased region" description="Polar residues" evidence="1">
    <location>
        <begin position="1"/>
        <end position="13"/>
    </location>
</feature>
<sequence>MDSSQNMSYQASQAKGEAQQKGNQMMDKASNATQYAKESLQELIGQHSILERAVVVHADPDDLGRSMVHSLHLMSYYNEELMLASGTGGVTRECVAVWWRPNFETIMYVPILPSPYYKTKVPKNLKLLAVPLFELYNNVQQPQLKTSMLLTQLLQHDQDSNAAEAVASESQLD</sequence>
<dbReference type="AlphaFoldDB" id="A0A4V3WKM7"/>
<proteinExistence type="predicted"/>
<gene>
    <name evidence="2" type="ORF">TEA_002869</name>
</gene>
<evidence type="ECO:0000256" key="1">
    <source>
        <dbReference type="SAM" id="MobiDB-lite"/>
    </source>
</evidence>
<reference evidence="2 3" key="1">
    <citation type="journal article" date="2018" name="Proc. Natl. Acad. Sci. U.S.A.">
        <title>Draft genome sequence of Camellia sinensis var. sinensis provides insights into the evolution of the tea genome and tea quality.</title>
        <authorList>
            <person name="Wei C."/>
            <person name="Yang H."/>
            <person name="Wang S."/>
            <person name="Zhao J."/>
            <person name="Liu C."/>
            <person name="Gao L."/>
            <person name="Xia E."/>
            <person name="Lu Y."/>
            <person name="Tai Y."/>
            <person name="She G."/>
            <person name="Sun J."/>
            <person name="Cao H."/>
            <person name="Tong W."/>
            <person name="Gao Q."/>
            <person name="Li Y."/>
            <person name="Deng W."/>
            <person name="Jiang X."/>
            <person name="Wang W."/>
            <person name="Chen Q."/>
            <person name="Zhang S."/>
            <person name="Li H."/>
            <person name="Wu J."/>
            <person name="Wang P."/>
            <person name="Li P."/>
            <person name="Shi C."/>
            <person name="Zheng F."/>
            <person name="Jian J."/>
            <person name="Huang B."/>
            <person name="Shan D."/>
            <person name="Shi M."/>
            <person name="Fang C."/>
            <person name="Yue Y."/>
            <person name="Li F."/>
            <person name="Li D."/>
            <person name="Wei S."/>
            <person name="Han B."/>
            <person name="Jiang C."/>
            <person name="Yin Y."/>
            <person name="Xia T."/>
            <person name="Zhang Z."/>
            <person name="Bennetzen J.L."/>
            <person name="Zhao S."/>
            <person name="Wan X."/>
        </authorList>
    </citation>
    <scope>NUCLEOTIDE SEQUENCE [LARGE SCALE GENOMIC DNA]</scope>
    <source>
        <strain evidence="3">cv. Shuchazao</strain>
        <tissue evidence="2">Leaf</tissue>
    </source>
</reference>
<organism evidence="2 3">
    <name type="scientific">Camellia sinensis var. sinensis</name>
    <name type="common">China tea</name>
    <dbReference type="NCBI Taxonomy" id="542762"/>
    <lineage>
        <taxon>Eukaryota</taxon>
        <taxon>Viridiplantae</taxon>
        <taxon>Streptophyta</taxon>
        <taxon>Embryophyta</taxon>
        <taxon>Tracheophyta</taxon>
        <taxon>Spermatophyta</taxon>
        <taxon>Magnoliopsida</taxon>
        <taxon>eudicotyledons</taxon>
        <taxon>Gunneridae</taxon>
        <taxon>Pentapetalae</taxon>
        <taxon>asterids</taxon>
        <taxon>Ericales</taxon>
        <taxon>Theaceae</taxon>
        <taxon>Camellia</taxon>
    </lineage>
</organism>
<dbReference type="Proteomes" id="UP000306102">
    <property type="component" value="Unassembled WGS sequence"/>
</dbReference>
<evidence type="ECO:0000313" key="2">
    <source>
        <dbReference type="EMBL" id="THG01407.1"/>
    </source>
</evidence>
<feature type="region of interest" description="Disordered" evidence="1">
    <location>
        <begin position="1"/>
        <end position="31"/>
    </location>
</feature>
<dbReference type="PANTHER" id="PTHR34191">
    <property type="entry name" value="LATE EMBRYOGENESIS ABUNDANT PROTEIN (LEA) FAMILY PROTEIN"/>
    <property type="match status" value="1"/>
</dbReference>
<dbReference type="STRING" id="542762.A0A4V3WKM7"/>
<dbReference type="Gene3D" id="3.90.79.10">
    <property type="entry name" value="Nucleoside Triphosphate Pyrophosphohydrolase"/>
    <property type="match status" value="1"/>
</dbReference>
<accession>A0A4V3WKM7</accession>
<keyword evidence="3" id="KW-1185">Reference proteome</keyword>
<dbReference type="GO" id="GO:0046872">
    <property type="term" value="F:metal ion binding"/>
    <property type="evidence" value="ECO:0007669"/>
    <property type="project" value="InterPro"/>
</dbReference>
<comment type="caution">
    <text evidence="2">The sequence shown here is derived from an EMBL/GenBank/DDBJ whole genome shotgun (WGS) entry which is preliminary data.</text>
</comment>
<dbReference type="SUPFAM" id="SSF49329">
    <property type="entry name" value="Cu,Zn superoxide dismutase-like"/>
    <property type="match status" value="1"/>
</dbReference>
<dbReference type="InterPro" id="IPR039624">
    <property type="entry name" value="LEA1/2/D7/KIN2"/>
</dbReference>